<proteinExistence type="predicted"/>
<comment type="caution">
    <text evidence="1">The sequence shown here is derived from an EMBL/GenBank/DDBJ whole genome shotgun (WGS) entry which is preliminary data.</text>
</comment>
<evidence type="ECO:0000313" key="2">
    <source>
        <dbReference type="Proteomes" id="UP000036987"/>
    </source>
</evidence>
<organism evidence="1 2">
    <name type="scientific">Zostera marina</name>
    <name type="common">Eelgrass</name>
    <dbReference type="NCBI Taxonomy" id="29655"/>
    <lineage>
        <taxon>Eukaryota</taxon>
        <taxon>Viridiplantae</taxon>
        <taxon>Streptophyta</taxon>
        <taxon>Embryophyta</taxon>
        <taxon>Tracheophyta</taxon>
        <taxon>Spermatophyta</taxon>
        <taxon>Magnoliopsida</taxon>
        <taxon>Liliopsida</taxon>
        <taxon>Zosteraceae</taxon>
        <taxon>Zostera</taxon>
    </lineage>
</organism>
<dbReference type="Proteomes" id="UP000036987">
    <property type="component" value="Unassembled WGS sequence"/>
</dbReference>
<accession>A0A0K9PTT6</accession>
<keyword evidence="2" id="KW-1185">Reference proteome</keyword>
<dbReference type="EMBL" id="LFYR01000633">
    <property type="protein sequence ID" value="KMZ72396.1"/>
    <property type="molecule type" value="Genomic_DNA"/>
</dbReference>
<protein>
    <submittedName>
        <fullName evidence="1">Uncharacterized protein</fullName>
    </submittedName>
</protein>
<dbReference type="AlphaFoldDB" id="A0A0K9PTT6"/>
<sequence length="36" mass="4168">MRMWDSGFSEEQIHSCHRFNWISSKDFCGKGSKGST</sequence>
<gene>
    <name evidence="1" type="ORF">ZOSMA_165G00210</name>
</gene>
<evidence type="ECO:0000313" key="1">
    <source>
        <dbReference type="EMBL" id="KMZ72396.1"/>
    </source>
</evidence>
<name>A0A0K9PTT6_ZOSMR</name>
<reference evidence="2" key="1">
    <citation type="journal article" date="2016" name="Nature">
        <title>The genome of the seagrass Zostera marina reveals angiosperm adaptation to the sea.</title>
        <authorList>
            <person name="Olsen J.L."/>
            <person name="Rouze P."/>
            <person name="Verhelst B."/>
            <person name="Lin Y.-C."/>
            <person name="Bayer T."/>
            <person name="Collen J."/>
            <person name="Dattolo E."/>
            <person name="De Paoli E."/>
            <person name="Dittami S."/>
            <person name="Maumus F."/>
            <person name="Michel G."/>
            <person name="Kersting A."/>
            <person name="Lauritano C."/>
            <person name="Lohaus R."/>
            <person name="Toepel M."/>
            <person name="Tonon T."/>
            <person name="Vanneste K."/>
            <person name="Amirebrahimi M."/>
            <person name="Brakel J."/>
            <person name="Bostroem C."/>
            <person name="Chovatia M."/>
            <person name="Grimwood J."/>
            <person name="Jenkins J.W."/>
            <person name="Jueterbock A."/>
            <person name="Mraz A."/>
            <person name="Stam W.T."/>
            <person name="Tice H."/>
            <person name="Bornberg-Bauer E."/>
            <person name="Green P.J."/>
            <person name="Pearson G.A."/>
            <person name="Procaccini G."/>
            <person name="Duarte C.M."/>
            <person name="Schmutz J."/>
            <person name="Reusch T.B.H."/>
            <person name="Van de Peer Y."/>
        </authorList>
    </citation>
    <scope>NUCLEOTIDE SEQUENCE [LARGE SCALE GENOMIC DNA]</scope>
    <source>
        <strain evidence="2">cv. Finnish</strain>
    </source>
</reference>